<keyword evidence="2" id="KW-0812">Transmembrane</keyword>
<accession>A0A835T686</accession>
<evidence type="ECO:0000256" key="2">
    <source>
        <dbReference type="SAM" id="Phobius"/>
    </source>
</evidence>
<feature type="compositionally biased region" description="Basic residues" evidence="1">
    <location>
        <begin position="299"/>
        <end position="318"/>
    </location>
</feature>
<proteinExistence type="predicted"/>
<keyword evidence="2" id="KW-1133">Transmembrane helix</keyword>
<dbReference type="EMBL" id="JAEHOC010000008">
    <property type="protein sequence ID" value="KAG2439508.1"/>
    <property type="molecule type" value="Genomic_DNA"/>
</dbReference>
<evidence type="ECO:0000256" key="1">
    <source>
        <dbReference type="SAM" id="MobiDB-lite"/>
    </source>
</evidence>
<dbReference type="Proteomes" id="UP000650467">
    <property type="component" value="Unassembled WGS sequence"/>
</dbReference>
<keyword evidence="4" id="KW-1185">Reference proteome</keyword>
<feature type="region of interest" description="Disordered" evidence="1">
    <location>
        <begin position="287"/>
        <end position="318"/>
    </location>
</feature>
<feature type="compositionally biased region" description="Low complexity" evidence="1">
    <location>
        <begin position="65"/>
        <end position="115"/>
    </location>
</feature>
<organism evidence="3 4">
    <name type="scientific">Chlamydomonas incerta</name>
    <dbReference type="NCBI Taxonomy" id="51695"/>
    <lineage>
        <taxon>Eukaryota</taxon>
        <taxon>Viridiplantae</taxon>
        <taxon>Chlorophyta</taxon>
        <taxon>core chlorophytes</taxon>
        <taxon>Chlorophyceae</taxon>
        <taxon>CS clade</taxon>
        <taxon>Chlamydomonadales</taxon>
        <taxon>Chlamydomonadaceae</taxon>
        <taxon>Chlamydomonas</taxon>
    </lineage>
</organism>
<gene>
    <name evidence="3" type="ORF">HXX76_004862</name>
</gene>
<evidence type="ECO:0000313" key="4">
    <source>
        <dbReference type="Proteomes" id="UP000650467"/>
    </source>
</evidence>
<comment type="caution">
    <text evidence="3">The sequence shown here is derived from an EMBL/GenBank/DDBJ whole genome shotgun (WGS) entry which is preliminary data.</text>
</comment>
<protein>
    <submittedName>
        <fullName evidence="3">Uncharacterized protein</fullName>
    </submittedName>
</protein>
<keyword evidence="2" id="KW-0472">Membrane</keyword>
<reference evidence="3" key="1">
    <citation type="journal article" date="2020" name="bioRxiv">
        <title>Comparative genomics of Chlamydomonas.</title>
        <authorList>
            <person name="Craig R.J."/>
            <person name="Hasan A.R."/>
            <person name="Ness R.W."/>
            <person name="Keightley P.D."/>
        </authorList>
    </citation>
    <scope>NUCLEOTIDE SEQUENCE</scope>
    <source>
        <strain evidence="3">SAG 7.73</strain>
    </source>
</reference>
<evidence type="ECO:0000313" key="3">
    <source>
        <dbReference type="EMBL" id="KAG2439508.1"/>
    </source>
</evidence>
<feature type="transmembrane region" description="Helical" evidence="2">
    <location>
        <begin position="27"/>
        <end position="52"/>
    </location>
</feature>
<name>A0A835T686_CHLIN</name>
<dbReference type="AlphaFoldDB" id="A0A835T686"/>
<feature type="region of interest" description="Disordered" evidence="1">
    <location>
        <begin position="65"/>
        <end position="118"/>
    </location>
</feature>
<sequence>MFAPAQAPESGAVTEAHSWLAQLSGSLLGVCYLLGAMWGISCGLFSVGWELLRLLTARTRTAPSSLVAQEQQQQQQPSTQASEPQTAAAKPPTTPTPVEKAPAPAAASPPAAQPTIALAEPPAGPVAEVGSVAGASAAADPDTKAAQAAEAGREWLARHGQQQQQHAALGAALKALAEGLVAPGPGGASAAYADSGLLGLKPRCAGPEDGEQSEGGGSSAATTASFFTATSADPMSRRSESPVTPVAGAGRGVVVGSGDCEPGSGGCAGSMGEQVAASARVAVAEMGGGDEGQAAAARPAHKRSHHGHRRGGAKGAAR</sequence>